<feature type="region of interest" description="Disordered" evidence="7">
    <location>
        <begin position="53"/>
        <end position="108"/>
    </location>
</feature>
<evidence type="ECO:0000313" key="10">
    <source>
        <dbReference type="Proteomes" id="UP000283210"/>
    </source>
</evidence>
<dbReference type="GO" id="GO:0002250">
    <property type="term" value="P:adaptive immune response"/>
    <property type="evidence" value="ECO:0007669"/>
    <property type="project" value="UniProtKB-KW"/>
</dbReference>
<dbReference type="OrthoDB" id="9941225at2759"/>
<dbReference type="InterPro" id="IPR021663">
    <property type="entry name" value="CD3_zeta/IgE_Fc_rcpt_gamma"/>
</dbReference>
<feature type="transmembrane region" description="Helical" evidence="8">
    <location>
        <begin position="12"/>
        <end position="33"/>
    </location>
</feature>
<dbReference type="Pfam" id="PF11628">
    <property type="entry name" value="TCR_zetazeta"/>
    <property type="match status" value="1"/>
</dbReference>
<keyword evidence="2" id="KW-1003">Cell membrane</keyword>
<evidence type="ECO:0000256" key="5">
    <source>
        <dbReference type="ARBA" id="ARBA00023130"/>
    </source>
</evidence>
<keyword evidence="8" id="KW-0812">Transmembrane</keyword>
<reference evidence="9 10" key="2">
    <citation type="submission" date="2019-01" db="EMBL/GenBank/DDBJ databases">
        <title>A chromosome length genome reference of the Java medaka (oryzias javanicus).</title>
        <authorList>
            <person name="Herpin A."/>
            <person name="Takehana Y."/>
            <person name="Naruse K."/>
            <person name="Ansai S."/>
            <person name="Kawaguchi M."/>
        </authorList>
    </citation>
    <scope>NUCLEOTIDE SEQUENCE [LARGE SCALE GENOMIC DNA]</scope>
    <source>
        <strain evidence="9">RS831</strain>
        <tissue evidence="9">Whole body</tissue>
    </source>
</reference>
<feature type="compositionally biased region" description="Pro residues" evidence="7">
    <location>
        <begin position="99"/>
        <end position="108"/>
    </location>
</feature>
<proteinExistence type="predicted"/>
<evidence type="ECO:0000256" key="6">
    <source>
        <dbReference type="ARBA" id="ARBA00023170"/>
    </source>
</evidence>
<dbReference type="AlphaFoldDB" id="A0A437C6B1"/>
<reference evidence="9 10" key="1">
    <citation type="submission" date="2018-11" db="EMBL/GenBank/DDBJ databases">
        <authorList>
            <person name="Lopez-Roques C."/>
            <person name="Donnadieu C."/>
            <person name="Bouchez O."/>
            <person name="Klopp C."/>
            <person name="Cabau C."/>
            <person name="Zahm M."/>
        </authorList>
    </citation>
    <scope>NUCLEOTIDE SEQUENCE [LARGE SCALE GENOMIC DNA]</scope>
    <source>
        <strain evidence="9">RS831</strain>
        <tissue evidence="9">Whole body</tissue>
    </source>
</reference>
<evidence type="ECO:0008006" key="11">
    <source>
        <dbReference type="Google" id="ProtNLM"/>
    </source>
</evidence>
<comment type="subcellular location">
    <subcellularLocation>
        <location evidence="1">Cell membrane</location>
        <topology evidence="1">Single-pass type I membrane protein</topology>
    </subcellularLocation>
</comment>
<organism evidence="9 10">
    <name type="scientific">Oryzias javanicus</name>
    <name type="common">Javanese ricefish</name>
    <name type="synonym">Aplocheilus javanicus</name>
    <dbReference type="NCBI Taxonomy" id="123683"/>
    <lineage>
        <taxon>Eukaryota</taxon>
        <taxon>Metazoa</taxon>
        <taxon>Chordata</taxon>
        <taxon>Craniata</taxon>
        <taxon>Vertebrata</taxon>
        <taxon>Euteleostomi</taxon>
        <taxon>Actinopterygii</taxon>
        <taxon>Neopterygii</taxon>
        <taxon>Teleostei</taxon>
        <taxon>Neoteleostei</taxon>
        <taxon>Acanthomorphata</taxon>
        <taxon>Ovalentaria</taxon>
        <taxon>Atherinomorphae</taxon>
        <taxon>Beloniformes</taxon>
        <taxon>Adrianichthyidae</taxon>
        <taxon>Oryziinae</taxon>
        <taxon>Oryzias</taxon>
    </lineage>
</organism>
<evidence type="ECO:0000256" key="4">
    <source>
        <dbReference type="ARBA" id="ARBA00022859"/>
    </source>
</evidence>
<feature type="compositionally biased region" description="Basic residues" evidence="7">
    <location>
        <begin position="70"/>
        <end position="81"/>
    </location>
</feature>
<dbReference type="PANTHER" id="PTHR10035:SF2">
    <property type="entry name" value="T-CELL SURFACE GLYCOPROTEIN CD3 ZETA CHAIN"/>
    <property type="match status" value="1"/>
</dbReference>
<keyword evidence="8" id="KW-0472">Membrane</keyword>
<protein>
    <recommendedName>
        <fullName evidence="11">T-cell surface glycoprotein CD3 zeta chain</fullName>
    </recommendedName>
</protein>
<evidence type="ECO:0000256" key="3">
    <source>
        <dbReference type="ARBA" id="ARBA00022553"/>
    </source>
</evidence>
<accession>A0A437C6B1</accession>
<feature type="compositionally biased region" description="Basic and acidic residues" evidence="7">
    <location>
        <begin position="53"/>
        <end position="63"/>
    </location>
</feature>
<gene>
    <name evidence="9" type="ORF">OJAV_G00207140</name>
</gene>
<keyword evidence="10" id="KW-1185">Reference proteome</keyword>
<sequence>MSTAGILFSDPVICYFLDTFLMLYCLVATALFFKEKFSTIHTIEPNDETKDLYQELNPGREPDNYEMLNIKKKRGKKKKTGQNKPQPRERDLYESLVPNAPPAPPPVQ</sequence>
<dbReference type="EMBL" id="CM012457">
    <property type="protein sequence ID" value="RVE58232.1"/>
    <property type="molecule type" value="Genomic_DNA"/>
</dbReference>
<keyword evidence="8" id="KW-1133">Transmembrane helix</keyword>
<keyword evidence="6" id="KW-0675">Receptor</keyword>
<evidence type="ECO:0000313" key="9">
    <source>
        <dbReference type="EMBL" id="RVE58232.1"/>
    </source>
</evidence>
<dbReference type="GO" id="GO:0098797">
    <property type="term" value="C:plasma membrane protein complex"/>
    <property type="evidence" value="ECO:0007669"/>
    <property type="project" value="UniProtKB-ARBA"/>
</dbReference>
<dbReference type="InterPro" id="IPR024128">
    <property type="entry name" value="T-cell_CD3_zeta"/>
</dbReference>
<dbReference type="Proteomes" id="UP000283210">
    <property type="component" value="Chromosome 21"/>
</dbReference>
<keyword evidence="5" id="KW-1064">Adaptive immunity</keyword>
<evidence type="ECO:0000256" key="7">
    <source>
        <dbReference type="SAM" id="MobiDB-lite"/>
    </source>
</evidence>
<keyword evidence="4" id="KW-0391">Immunity</keyword>
<name>A0A437C6B1_ORYJA</name>
<dbReference type="PANTHER" id="PTHR10035">
    <property type="entry name" value="T-CELL SURFACE GLYCOPROTEIN CD3 ZETA CHAIN"/>
    <property type="match status" value="1"/>
</dbReference>
<keyword evidence="3" id="KW-0597">Phosphoprotein</keyword>
<evidence type="ECO:0000256" key="2">
    <source>
        <dbReference type="ARBA" id="ARBA00022475"/>
    </source>
</evidence>
<evidence type="ECO:0000256" key="8">
    <source>
        <dbReference type="SAM" id="Phobius"/>
    </source>
</evidence>
<evidence type="ECO:0000256" key="1">
    <source>
        <dbReference type="ARBA" id="ARBA00004251"/>
    </source>
</evidence>